<feature type="chain" id="PRO_5009635688" evidence="4">
    <location>
        <begin position="33"/>
        <end position="390"/>
    </location>
</feature>
<dbReference type="CDD" id="cd06306">
    <property type="entry name" value="PBP1_TorT-like"/>
    <property type="match status" value="1"/>
</dbReference>
<keyword evidence="7" id="KW-1185">Reference proteome</keyword>
<reference evidence="6 7" key="1">
    <citation type="submission" date="2015-09" db="EMBL/GenBank/DDBJ databases">
        <title>Genome of Desulfovibrio dechloracetivorans BerOc1, a mercury methylating strain isolated from highly hydrocarbons and metals contaminated coastal sediments.</title>
        <authorList>
            <person name="Goni Urriza M."/>
            <person name="Gassie C."/>
            <person name="Bouchez O."/>
            <person name="Klopp C."/>
            <person name="Ranchou-Peyruse A."/>
            <person name="Remy G."/>
        </authorList>
    </citation>
    <scope>NUCLEOTIDE SEQUENCE [LARGE SCALE GENOMIC DNA]</scope>
    <source>
        <strain evidence="6 7">BerOc1</strain>
    </source>
</reference>
<feature type="domain" description="Periplasmic binding protein" evidence="5">
    <location>
        <begin position="85"/>
        <end position="344"/>
    </location>
</feature>
<accession>A0A1J5NG02</accession>
<gene>
    <name evidence="6" type="primary">torT</name>
    <name evidence="6" type="ORF">BerOc1_02574</name>
</gene>
<comment type="similarity">
    <text evidence="2">Belongs to the bacterial solute-binding protein 2 family.</text>
</comment>
<sequence>MISDRLRLLTVPRTACGLLVLALLAAAAPALGASKDPAWWPIQVKSWYGIYDPGRKEPGHAAVSLNRPKLEEWVPPRAPSGRYTVAVCVPHLKDPYWIAVNYGIIAEARRLGVGVRMTVAGGYNEGARQVEHLRSHLKDGVDGVILAAVDYEGAGPVIDKLREAGIPVVEVINDILAPAVSAKALVSFHEVGYLVGEYVAGHAEKAGPDTLRIAFFPGPKNSGWAPETLGGFMEAMEYYPGRVDVVDVAWGDTGREEQARLLRRSLAEHPDVNFVVGNAVAAEAAPEILREMNRAGKVKVVSSYIMPSLYDHIVRGEVLAAAADLNLFQGRMAVDMMVRIFNGEVPGRDFPFRSGPFIPMVTTENIASYPYEGLFGPRDYQPVFHLDPGE</sequence>
<evidence type="ECO:0000313" key="7">
    <source>
        <dbReference type="Proteomes" id="UP000181901"/>
    </source>
</evidence>
<evidence type="ECO:0000256" key="1">
    <source>
        <dbReference type="ARBA" id="ARBA00004196"/>
    </source>
</evidence>
<dbReference type="PANTHER" id="PTHR46847:SF1">
    <property type="entry name" value="D-ALLOSE-BINDING PERIPLASMIC PROTEIN-RELATED"/>
    <property type="match status" value="1"/>
</dbReference>
<dbReference type="GO" id="GO:0030246">
    <property type="term" value="F:carbohydrate binding"/>
    <property type="evidence" value="ECO:0007669"/>
    <property type="project" value="UniProtKB-ARBA"/>
</dbReference>
<organism evidence="6 7">
    <name type="scientific">Pseudodesulfovibrio hydrargyri</name>
    <dbReference type="NCBI Taxonomy" id="2125990"/>
    <lineage>
        <taxon>Bacteria</taxon>
        <taxon>Pseudomonadati</taxon>
        <taxon>Thermodesulfobacteriota</taxon>
        <taxon>Desulfovibrionia</taxon>
        <taxon>Desulfovibrionales</taxon>
        <taxon>Desulfovibrionaceae</taxon>
    </lineage>
</organism>
<evidence type="ECO:0000256" key="3">
    <source>
        <dbReference type="ARBA" id="ARBA00022729"/>
    </source>
</evidence>
<comment type="caution">
    <text evidence="6">The sequence shown here is derived from an EMBL/GenBank/DDBJ whole genome shotgun (WGS) entry which is preliminary data.</text>
</comment>
<evidence type="ECO:0000259" key="5">
    <source>
        <dbReference type="Pfam" id="PF13407"/>
    </source>
</evidence>
<dbReference type="EMBL" id="LKAQ01000004">
    <property type="protein sequence ID" value="OIQ50633.1"/>
    <property type="molecule type" value="Genomic_DNA"/>
</dbReference>
<protein>
    <submittedName>
        <fullName evidence="6">Periplasmic protein TorT</fullName>
    </submittedName>
</protein>
<proteinExistence type="inferred from homology"/>
<evidence type="ECO:0000313" key="6">
    <source>
        <dbReference type="EMBL" id="OIQ50633.1"/>
    </source>
</evidence>
<dbReference type="SUPFAM" id="SSF53822">
    <property type="entry name" value="Periplasmic binding protein-like I"/>
    <property type="match status" value="1"/>
</dbReference>
<evidence type="ECO:0000256" key="4">
    <source>
        <dbReference type="SAM" id="SignalP"/>
    </source>
</evidence>
<keyword evidence="3 4" id="KW-0732">Signal</keyword>
<evidence type="ECO:0000256" key="2">
    <source>
        <dbReference type="ARBA" id="ARBA00007639"/>
    </source>
</evidence>
<dbReference type="Gene3D" id="3.40.50.2300">
    <property type="match status" value="2"/>
</dbReference>
<dbReference type="OrthoDB" id="9773673at2"/>
<name>A0A1J5NG02_9BACT</name>
<dbReference type="Pfam" id="PF13407">
    <property type="entry name" value="Peripla_BP_4"/>
    <property type="match status" value="1"/>
</dbReference>
<dbReference type="AlphaFoldDB" id="A0A1J5NG02"/>
<dbReference type="RefSeq" id="WP_071547111.1">
    <property type="nucleotide sequence ID" value="NZ_LKAQ01000004.1"/>
</dbReference>
<dbReference type="PANTHER" id="PTHR46847">
    <property type="entry name" value="D-ALLOSE-BINDING PERIPLASMIC PROTEIN-RELATED"/>
    <property type="match status" value="1"/>
</dbReference>
<dbReference type="InterPro" id="IPR025997">
    <property type="entry name" value="SBP_2_dom"/>
</dbReference>
<dbReference type="InterPro" id="IPR028082">
    <property type="entry name" value="Peripla_BP_I"/>
</dbReference>
<comment type="subcellular location">
    <subcellularLocation>
        <location evidence="1">Cell envelope</location>
    </subcellularLocation>
</comment>
<feature type="signal peptide" evidence="4">
    <location>
        <begin position="1"/>
        <end position="32"/>
    </location>
</feature>
<dbReference type="Proteomes" id="UP000181901">
    <property type="component" value="Unassembled WGS sequence"/>
</dbReference>
<dbReference type="NCBIfam" id="NF008185">
    <property type="entry name" value="PRK10936.1"/>
    <property type="match status" value="1"/>
</dbReference>
<dbReference type="GO" id="GO:0030313">
    <property type="term" value="C:cell envelope"/>
    <property type="evidence" value="ECO:0007669"/>
    <property type="project" value="UniProtKB-SubCell"/>
</dbReference>